<comment type="caution">
    <text evidence="4">The sequence shown here is derived from an EMBL/GenBank/DDBJ whole genome shotgun (WGS) entry which is preliminary data.</text>
</comment>
<evidence type="ECO:0000313" key="5">
    <source>
        <dbReference type="Proteomes" id="UP001576776"/>
    </source>
</evidence>
<dbReference type="EMBL" id="JBHFNS010000092">
    <property type="protein sequence ID" value="MFB2938698.1"/>
    <property type="molecule type" value="Genomic_DNA"/>
</dbReference>
<gene>
    <name evidence="4" type="ORF">ACE1B6_25890</name>
</gene>
<feature type="chain" id="PRO_5046240199" evidence="1">
    <location>
        <begin position="31"/>
        <end position="327"/>
    </location>
</feature>
<dbReference type="Proteomes" id="UP001576776">
    <property type="component" value="Unassembled WGS sequence"/>
</dbReference>
<dbReference type="InterPro" id="IPR013424">
    <property type="entry name" value="Ice-binding_C"/>
</dbReference>
<evidence type="ECO:0000259" key="3">
    <source>
        <dbReference type="Pfam" id="PF20597"/>
    </source>
</evidence>
<dbReference type="NCBIfam" id="TIGR02595">
    <property type="entry name" value="PEP_CTERM"/>
    <property type="match status" value="1"/>
</dbReference>
<name>A0ABV4YKT0_9CYAN</name>
<feature type="domain" description="Choice-of-anchor A" evidence="3">
    <location>
        <begin position="33"/>
        <end position="272"/>
    </location>
</feature>
<accession>A0ABV4YKT0</accession>
<proteinExistence type="predicted"/>
<dbReference type="Pfam" id="PF20597">
    <property type="entry name" value="pAdhesive_15"/>
    <property type="match status" value="1"/>
</dbReference>
<evidence type="ECO:0000259" key="2">
    <source>
        <dbReference type="Pfam" id="PF07589"/>
    </source>
</evidence>
<protein>
    <submittedName>
        <fullName evidence="4">Choice-of-anchor A family protein</fullName>
    </submittedName>
</protein>
<dbReference type="Pfam" id="PF07589">
    <property type="entry name" value="PEP-CTERM"/>
    <property type="match status" value="1"/>
</dbReference>
<evidence type="ECO:0000313" key="4">
    <source>
        <dbReference type="EMBL" id="MFB2938698.1"/>
    </source>
</evidence>
<dbReference type="InterPro" id="IPR026588">
    <property type="entry name" value="Choice_anch_A"/>
</dbReference>
<keyword evidence="5" id="KW-1185">Reference proteome</keyword>
<evidence type="ECO:0000256" key="1">
    <source>
        <dbReference type="SAM" id="SignalP"/>
    </source>
</evidence>
<keyword evidence="1" id="KW-0732">Signal</keyword>
<dbReference type="RefSeq" id="WP_413260180.1">
    <property type="nucleotide sequence ID" value="NZ_JBHFNS010000092.1"/>
</dbReference>
<sequence length="327" mass="34002">MKIKQLIPKMQLVFPLAASLAIGISTQATAASLGVASDYNVFTLGDYNQVSTDVEGKLAVGGNATFTGGFGVGSRLSSGSGNVLVTGGNLTLNNGQVSNGNTVYGGTANVSGVGFPNGTLSQGNPIDFNAAGTYLKDLSSYLADLTPTGNTTVHSWGGINLFGNSSSLNIFNLSGADLSKTNYFELNANNSSTVVVNVSGQEVSMKNFGFNLMSTNRQKVLYNFYEATSLDISGIGIEGSILAPLANVKFNNGQINGNLIAGSLVGTGESHNYLFNGTLPDMPAKEDISNIPEKSVPEPSTLVGLGLVGTLLGMSRRQRKQQKNCEC</sequence>
<feature type="domain" description="Ice-binding protein C-terminal" evidence="2">
    <location>
        <begin position="295"/>
        <end position="320"/>
    </location>
</feature>
<reference evidence="4 5" key="1">
    <citation type="submission" date="2024-09" db="EMBL/GenBank/DDBJ databases">
        <title>Floridaenema gen nov. (Aerosakkonemataceae, Aerosakkonematales ord. nov., Cyanobacteria) from benthic tropical and subtropical fresh waters, with the description of four new species.</title>
        <authorList>
            <person name="Moretto J.A."/>
            <person name="Berthold D.E."/>
            <person name="Lefler F.W."/>
            <person name="Huang I.-S."/>
            <person name="Laughinghouse H. IV."/>
        </authorList>
    </citation>
    <scope>NUCLEOTIDE SEQUENCE [LARGE SCALE GENOMIC DNA]</scope>
    <source>
        <strain evidence="4 5">BLCC-F154</strain>
    </source>
</reference>
<organism evidence="4 5">
    <name type="scientific">Floridaenema fluviatile BLCC-F154</name>
    <dbReference type="NCBI Taxonomy" id="3153640"/>
    <lineage>
        <taxon>Bacteria</taxon>
        <taxon>Bacillati</taxon>
        <taxon>Cyanobacteriota</taxon>
        <taxon>Cyanophyceae</taxon>
        <taxon>Oscillatoriophycideae</taxon>
        <taxon>Aerosakkonematales</taxon>
        <taxon>Aerosakkonemataceae</taxon>
        <taxon>Floridanema</taxon>
        <taxon>Floridanema fluviatile</taxon>
    </lineage>
</organism>
<dbReference type="NCBIfam" id="TIGR04215">
    <property type="entry name" value="choice_anch_A"/>
    <property type="match status" value="1"/>
</dbReference>
<feature type="signal peptide" evidence="1">
    <location>
        <begin position="1"/>
        <end position="30"/>
    </location>
</feature>